<dbReference type="InterPro" id="IPR051531">
    <property type="entry name" value="N-acetyltransferase"/>
</dbReference>
<reference evidence="2 3" key="1">
    <citation type="submission" date="2018-05" db="EMBL/GenBank/DDBJ databases">
        <authorList>
            <person name="Lanie J.A."/>
            <person name="Ng W.-L."/>
            <person name="Kazmierczak K.M."/>
            <person name="Andrzejewski T.M."/>
            <person name="Davidsen T.M."/>
            <person name="Wayne K.J."/>
            <person name="Tettelin H."/>
            <person name="Glass J.I."/>
            <person name="Rusch D."/>
            <person name="Podicherti R."/>
            <person name="Tsui H.-C.T."/>
            <person name="Winkler M.E."/>
        </authorList>
    </citation>
    <scope>NUCLEOTIDE SEQUENCE [LARGE SCALE GENOMIC DNA]</scope>
    <source>
        <strain evidence="2 3">BUT-10</strain>
    </source>
</reference>
<keyword evidence="2" id="KW-0808">Transferase</keyword>
<sequence>MVLETERLILREVEAADAPFVLELLNSPGFLENIGDRGVRSEDEARDYIEERMLASYLEHGFGMWVAVRKSDGAAVGLAGLVKRDGLDTPDVGYAFLPKAWGQGFAQEAAAAVLRHATDVLGIPKLAAITTLENFASMAVLRKIGFTYQGTIQLPGIDRESTYFTAP</sequence>
<proteinExistence type="predicted"/>
<feature type="domain" description="N-acetyltransferase" evidence="1">
    <location>
        <begin position="8"/>
        <end position="167"/>
    </location>
</feature>
<protein>
    <submittedName>
        <fullName evidence="2">GNAT family N-acetyltransferase</fullName>
    </submittedName>
</protein>
<dbReference type="InterPro" id="IPR016181">
    <property type="entry name" value="Acyl_CoA_acyltransferase"/>
</dbReference>
<evidence type="ECO:0000259" key="1">
    <source>
        <dbReference type="PROSITE" id="PS51186"/>
    </source>
</evidence>
<dbReference type="Gene3D" id="3.40.630.30">
    <property type="match status" value="1"/>
</dbReference>
<dbReference type="PANTHER" id="PTHR43792">
    <property type="entry name" value="GNAT FAMILY, PUTATIVE (AFU_ORTHOLOGUE AFUA_3G00765)-RELATED-RELATED"/>
    <property type="match status" value="1"/>
</dbReference>
<name>A0A328BTQ4_9CAUL</name>
<dbReference type="OrthoDB" id="6293260at2"/>
<dbReference type="SUPFAM" id="SSF55729">
    <property type="entry name" value="Acyl-CoA N-acyltransferases (Nat)"/>
    <property type="match status" value="1"/>
</dbReference>
<evidence type="ECO:0000313" key="2">
    <source>
        <dbReference type="EMBL" id="RAK69244.1"/>
    </source>
</evidence>
<organism evidence="2 3">
    <name type="scientific">Phenylobacterium kunshanense</name>
    <dbReference type="NCBI Taxonomy" id="1445034"/>
    <lineage>
        <taxon>Bacteria</taxon>
        <taxon>Pseudomonadati</taxon>
        <taxon>Pseudomonadota</taxon>
        <taxon>Alphaproteobacteria</taxon>
        <taxon>Caulobacterales</taxon>
        <taxon>Caulobacteraceae</taxon>
        <taxon>Phenylobacterium</taxon>
    </lineage>
</organism>
<accession>A0A328BTQ4</accession>
<gene>
    <name evidence="2" type="ORF">DJ019_01235</name>
</gene>
<dbReference type="Pfam" id="PF13302">
    <property type="entry name" value="Acetyltransf_3"/>
    <property type="match status" value="1"/>
</dbReference>
<dbReference type="EMBL" id="QFYS01000001">
    <property type="protein sequence ID" value="RAK69244.1"/>
    <property type="molecule type" value="Genomic_DNA"/>
</dbReference>
<dbReference type="InterPro" id="IPR000182">
    <property type="entry name" value="GNAT_dom"/>
</dbReference>
<keyword evidence="3" id="KW-1185">Reference proteome</keyword>
<dbReference type="AlphaFoldDB" id="A0A328BTQ4"/>
<dbReference type="Proteomes" id="UP000249524">
    <property type="component" value="Unassembled WGS sequence"/>
</dbReference>
<evidence type="ECO:0000313" key="3">
    <source>
        <dbReference type="Proteomes" id="UP000249524"/>
    </source>
</evidence>
<comment type="caution">
    <text evidence="2">The sequence shown here is derived from an EMBL/GenBank/DDBJ whole genome shotgun (WGS) entry which is preliminary data.</text>
</comment>
<dbReference type="GO" id="GO:0016747">
    <property type="term" value="F:acyltransferase activity, transferring groups other than amino-acyl groups"/>
    <property type="evidence" value="ECO:0007669"/>
    <property type="project" value="InterPro"/>
</dbReference>
<dbReference type="PANTHER" id="PTHR43792:SF1">
    <property type="entry name" value="N-ACETYLTRANSFERASE DOMAIN-CONTAINING PROTEIN"/>
    <property type="match status" value="1"/>
</dbReference>
<dbReference type="PROSITE" id="PS51186">
    <property type="entry name" value="GNAT"/>
    <property type="match status" value="1"/>
</dbReference>